<feature type="domain" description="Shelterin complex subunit TPP1/Est3" evidence="7">
    <location>
        <begin position="11"/>
        <end position="127"/>
    </location>
</feature>
<gene>
    <name evidence="8" type="ORF">EOD39_1268</name>
</gene>
<evidence type="ECO:0000259" key="7">
    <source>
        <dbReference type="Pfam" id="PF10341"/>
    </source>
</evidence>
<evidence type="ECO:0000256" key="2">
    <source>
        <dbReference type="ARBA" id="ARBA00004574"/>
    </source>
</evidence>
<evidence type="ECO:0000256" key="6">
    <source>
        <dbReference type="SAM" id="MobiDB-lite"/>
    </source>
</evidence>
<feature type="region of interest" description="Disordered" evidence="6">
    <location>
        <begin position="223"/>
        <end position="251"/>
    </location>
</feature>
<dbReference type="PANTHER" id="PTHR14487:SF3">
    <property type="entry name" value="ADRENOCORTICAL DYSPLASIA PROTEIN HOMOLOG"/>
    <property type="match status" value="1"/>
</dbReference>
<dbReference type="GO" id="GO:0070198">
    <property type="term" value="P:protein localization to chromosome, telomeric region"/>
    <property type="evidence" value="ECO:0007669"/>
    <property type="project" value="TreeGrafter"/>
</dbReference>
<reference evidence="8 9" key="1">
    <citation type="submission" date="2019-01" db="EMBL/GenBank/DDBJ databases">
        <title>Draft Genome and Complete Hox-Cluster Characterization of the Sterlet Sturgeon (Acipenser ruthenus).</title>
        <authorList>
            <person name="Wei Q."/>
        </authorList>
    </citation>
    <scope>NUCLEOTIDE SEQUENCE [LARGE SCALE GENOMIC DNA]</scope>
    <source>
        <strain evidence="8">WHYD16114868_AA</strain>
        <tissue evidence="8">Blood</tissue>
    </source>
</reference>
<dbReference type="PANTHER" id="PTHR14487">
    <property type="entry name" value="ADRENOCORTICAL DYSPLASIA PROTEIN ACD"/>
    <property type="match status" value="1"/>
</dbReference>
<dbReference type="Pfam" id="PF10341">
    <property type="entry name" value="TPP1"/>
    <property type="match status" value="1"/>
</dbReference>
<organism evidence="8 9">
    <name type="scientific">Acipenser ruthenus</name>
    <name type="common">Sterlet sturgeon</name>
    <dbReference type="NCBI Taxonomy" id="7906"/>
    <lineage>
        <taxon>Eukaryota</taxon>
        <taxon>Metazoa</taxon>
        <taxon>Chordata</taxon>
        <taxon>Craniata</taxon>
        <taxon>Vertebrata</taxon>
        <taxon>Euteleostomi</taxon>
        <taxon>Actinopterygii</taxon>
        <taxon>Chondrostei</taxon>
        <taxon>Acipenseriformes</taxon>
        <taxon>Acipenseridae</taxon>
        <taxon>Acipenser</taxon>
    </lineage>
</organism>
<dbReference type="InterPro" id="IPR028631">
    <property type="entry name" value="ACD"/>
</dbReference>
<dbReference type="GO" id="GO:0042162">
    <property type="term" value="F:telomeric DNA binding"/>
    <property type="evidence" value="ECO:0007669"/>
    <property type="project" value="InterPro"/>
</dbReference>
<keyword evidence="9" id="KW-1185">Reference proteome</keyword>
<feature type="compositionally biased region" description="Polar residues" evidence="6">
    <location>
        <begin position="549"/>
        <end position="566"/>
    </location>
</feature>
<keyword evidence="5" id="KW-0539">Nucleus</keyword>
<protein>
    <recommendedName>
        <fullName evidence="7">Shelterin complex subunit TPP1/Est3 domain-containing protein</fullName>
    </recommendedName>
</protein>
<dbReference type="GO" id="GO:0005697">
    <property type="term" value="C:telomerase holoenzyme complex"/>
    <property type="evidence" value="ECO:0007669"/>
    <property type="project" value="InterPro"/>
</dbReference>
<comment type="subcellular location">
    <subcellularLocation>
        <location evidence="2">Chromosome</location>
        <location evidence="2">Telomere</location>
    </subcellularLocation>
    <subcellularLocation>
        <location evidence="1">Nucleus</location>
    </subcellularLocation>
</comment>
<dbReference type="GO" id="GO:0007004">
    <property type="term" value="P:telomere maintenance via telomerase"/>
    <property type="evidence" value="ECO:0007669"/>
    <property type="project" value="InterPro"/>
</dbReference>
<evidence type="ECO:0000256" key="5">
    <source>
        <dbReference type="ARBA" id="ARBA00023242"/>
    </source>
</evidence>
<comment type="caution">
    <text evidence="8">The sequence shown here is derived from an EMBL/GenBank/DDBJ whole genome shotgun (WGS) entry which is preliminary data.</text>
</comment>
<feature type="compositionally biased region" description="Polar residues" evidence="6">
    <location>
        <begin position="223"/>
        <end position="250"/>
    </location>
</feature>
<feature type="region of interest" description="Disordered" evidence="6">
    <location>
        <begin position="493"/>
        <end position="513"/>
    </location>
</feature>
<dbReference type="GO" id="GO:0032211">
    <property type="term" value="P:negative regulation of telomere maintenance via telomerase"/>
    <property type="evidence" value="ECO:0007669"/>
    <property type="project" value="TreeGrafter"/>
</dbReference>
<feature type="compositionally biased region" description="Basic and acidic residues" evidence="6">
    <location>
        <begin position="567"/>
        <end position="576"/>
    </location>
</feature>
<feature type="region of interest" description="Disordered" evidence="6">
    <location>
        <begin position="275"/>
        <end position="322"/>
    </location>
</feature>
<feature type="region of interest" description="Disordered" evidence="6">
    <location>
        <begin position="144"/>
        <end position="207"/>
    </location>
</feature>
<proteinExistence type="predicted"/>
<feature type="region of interest" description="Disordered" evidence="6">
    <location>
        <begin position="549"/>
        <end position="576"/>
    </location>
</feature>
<dbReference type="GO" id="GO:0016233">
    <property type="term" value="P:telomere capping"/>
    <property type="evidence" value="ECO:0007669"/>
    <property type="project" value="InterPro"/>
</dbReference>
<feature type="compositionally biased region" description="Polar residues" evidence="6">
    <location>
        <begin position="176"/>
        <end position="185"/>
    </location>
</feature>
<dbReference type="Proteomes" id="UP000289886">
    <property type="component" value="Unassembled WGS sequence"/>
</dbReference>
<dbReference type="Gene3D" id="2.40.50.960">
    <property type="match status" value="1"/>
</dbReference>
<evidence type="ECO:0000256" key="1">
    <source>
        <dbReference type="ARBA" id="ARBA00004123"/>
    </source>
</evidence>
<evidence type="ECO:0000256" key="3">
    <source>
        <dbReference type="ARBA" id="ARBA00022454"/>
    </source>
</evidence>
<evidence type="ECO:0000313" key="9">
    <source>
        <dbReference type="Proteomes" id="UP000289886"/>
    </source>
</evidence>
<keyword evidence="4" id="KW-0779">Telomere</keyword>
<sequence>MAFITSSVVWPWIVKLLETYGNTEGRLRPVQAQVIEFGDLADYTHEGKGVAAALVNISDYEFYIPAVITLQAKQLLEEEEDHYDLSNLKNKDIVLRNYRVAFQDAAEECKCEFFIVIENFRILPKETQTANVCSWSRVRKDDMNDTAYSESEPEPDEQTHAGTSHDPWSEIPSMDISFSSAGTQPPASPPEAQNKEEGVQAAALHSSPPVSLKLPTALPWSNSLPSQLGTQQADNPNSTLQLFTDSSSCTREPAEKMATVASGQRVLEHESIKASITSYQKHRHANVSPVPSSSMLPSGRAQASGGSLPGTTVIPRDRSVTPSLFDRWSPTVAASSSDEEVVLRSKPAKRKCQVVDSDSEEIVFNTDDEDVVRAPEIVNPRRKQVQPKPCLTFLNAEKAAKNTVTAGKAAKNTVTAGKATLGEVAKSCKEQTVTYQQVSKASNKNGNTSGAGDLQKPAVVSRTLKSANKSHSTAGMVNLEAVAKSCKEQTVTNQQVSKASNKNGSASGAGDLHKPAVVSRTLKSANKSHSTAGMVNLEAVAKSCKEQTVTNQQVSKASNKNGSTSGTRDRQKTAMKHRDGTSFMYDYEPPSAELVKRINSLRVPDSLLIWAWQYIAKPD</sequence>
<dbReference type="EMBL" id="SCEB01214731">
    <property type="protein sequence ID" value="RXM33566.1"/>
    <property type="molecule type" value="Genomic_DNA"/>
</dbReference>
<keyword evidence="3" id="KW-0158">Chromosome</keyword>
<dbReference type="InterPro" id="IPR019437">
    <property type="entry name" value="TPP1/Est3"/>
</dbReference>
<name>A0A444UEF7_ACIRT</name>
<accession>A0A444UEF7</accession>
<dbReference type="GO" id="GO:0070187">
    <property type="term" value="C:shelterin complex"/>
    <property type="evidence" value="ECO:0007669"/>
    <property type="project" value="InterPro"/>
</dbReference>
<evidence type="ECO:0000256" key="4">
    <source>
        <dbReference type="ARBA" id="ARBA00022895"/>
    </source>
</evidence>
<dbReference type="AlphaFoldDB" id="A0A444UEF7"/>
<evidence type="ECO:0000313" key="8">
    <source>
        <dbReference type="EMBL" id="RXM33566.1"/>
    </source>
</evidence>
<feature type="compositionally biased region" description="Polar residues" evidence="6">
    <location>
        <begin position="493"/>
        <end position="506"/>
    </location>
</feature>